<evidence type="ECO:0000313" key="2">
    <source>
        <dbReference type="EMBL" id="MXU86746.1"/>
    </source>
</evidence>
<feature type="signal peptide" evidence="1">
    <location>
        <begin position="1"/>
        <end position="21"/>
    </location>
</feature>
<evidence type="ECO:0000256" key="1">
    <source>
        <dbReference type="SAM" id="SignalP"/>
    </source>
</evidence>
<reference evidence="2" key="1">
    <citation type="submission" date="2019-12" db="EMBL/GenBank/DDBJ databases">
        <title>An insight into the sialome of adult female Ixodes ricinus ticks feeding for 6 days.</title>
        <authorList>
            <person name="Perner J."/>
            <person name="Ribeiro J.M.C."/>
        </authorList>
    </citation>
    <scope>NUCLEOTIDE SEQUENCE</scope>
    <source>
        <strain evidence="2">Semi-engorged</strain>
        <tissue evidence="2">Salivary glands</tissue>
    </source>
</reference>
<name>A0A6B0UED6_IXORI</name>
<protein>
    <recommendedName>
        <fullName evidence="3">Secreted protein</fullName>
    </recommendedName>
</protein>
<dbReference type="EMBL" id="GIFC01004663">
    <property type="protein sequence ID" value="MXU86746.1"/>
    <property type="molecule type" value="Transcribed_RNA"/>
</dbReference>
<evidence type="ECO:0008006" key="3">
    <source>
        <dbReference type="Google" id="ProtNLM"/>
    </source>
</evidence>
<keyword evidence="1" id="KW-0732">Signal</keyword>
<sequence>MFGRHVMGRSSLPLLARCVFAIRYVVPTYSRSSICSGSSTALTRRSMRRKWSAVSFLMKKLNTPSGPGVFQLGRDLIFSSMTFLTFSSSVSV</sequence>
<organism evidence="2">
    <name type="scientific">Ixodes ricinus</name>
    <name type="common">Common tick</name>
    <name type="synonym">Acarus ricinus</name>
    <dbReference type="NCBI Taxonomy" id="34613"/>
    <lineage>
        <taxon>Eukaryota</taxon>
        <taxon>Metazoa</taxon>
        <taxon>Ecdysozoa</taxon>
        <taxon>Arthropoda</taxon>
        <taxon>Chelicerata</taxon>
        <taxon>Arachnida</taxon>
        <taxon>Acari</taxon>
        <taxon>Parasitiformes</taxon>
        <taxon>Ixodida</taxon>
        <taxon>Ixodoidea</taxon>
        <taxon>Ixodidae</taxon>
        <taxon>Ixodinae</taxon>
        <taxon>Ixodes</taxon>
    </lineage>
</organism>
<proteinExistence type="predicted"/>
<accession>A0A6B0UED6</accession>
<feature type="chain" id="PRO_5025644772" description="Secreted protein" evidence="1">
    <location>
        <begin position="22"/>
        <end position="92"/>
    </location>
</feature>
<dbReference type="AlphaFoldDB" id="A0A6B0UED6"/>